<keyword evidence="1" id="KW-0472">Membrane</keyword>
<dbReference type="PANTHER" id="PTHR35867">
    <property type="entry name" value="PROTEIN RSEC"/>
    <property type="match status" value="1"/>
</dbReference>
<sequence length="156" mass="16400">MITESARVVAVSGDRVTVEAAIKTTCSSCQAQSDCGSGVISRALAPKVQQLTVSTPVPVKVGDMVQIGLPEAGLVSASAWLYLVPLMIFLFSAMILNSWLPTLGLSSELWVLLGSALVTLAGFVLISGHLKKLDKSRFQPVLLNTSVSNAASDLTR</sequence>
<dbReference type="RefSeq" id="WP_115591627.1">
    <property type="nucleotide sequence ID" value="NZ_QRHA01000001.1"/>
</dbReference>
<dbReference type="Pfam" id="PF04246">
    <property type="entry name" value="RseC_MucC"/>
    <property type="match status" value="1"/>
</dbReference>
<evidence type="ECO:0000313" key="3">
    <source>
        <dbReference type="Proteomes" id="UP000256561"/>
    </source>
</evidence>
<proteinExistence type="predicted"/>
<feature type="transmembrane region" description="Helical" evidence="1">
    <location>
        <begin position="109"/>
        <end position="130"/>
    </location>
</feature>
<protein>
    <submittedName>
        <fullName evidence="2">Transcriptional regulator</fullName>
    </submittedName>
</protein>
<dbReference type="InterPro" id="IPR007359">
    <property type="entry name" value="SigmaE_reg_RseC_MucC"/>
</dbReference>
<evidence type="ECO:0000256" key="1">
    <source>
        <dbReference type="SAM" id="Phobius"/>
    </source>
</evidence>
<comment type="caution">
    <text evidence="2">The sequence shown here is derived from an EMBL/GenBank/DDBJ whole genome shotgun (WGS) entry which is preliminary data.</text>
</comment>
<keyword evidence="3" id="KW-1185">Reference proteome</keyword>
<dbReference type="InterPro" id="IPR026268">
    <property type="entry name" value="RseC"/>
</dbReference>
<dbReference type="Proteomes" id="UP000256561">
    <property type="component" value="Unassembled WGS sequence"/>
</dbReference>
<gene>
    <name evidence="2" type="ORF">DXV75_02495</name>
</gene>
<dbReference type="PIRSF" id="PIRSF004923">
    <property type="entry name" value="RseC"/>
    <property type="match status" value="1"/>
</dbReference>
<organism evidence="2 3">
    <name type="scientific">Alteromonas aestuariivivens</name>
    <dbReference type="NCBI Taxonomy" id="1938339"/>
    <lineage>
        <taxon>Bacteria</taxon>
        <taxon>Pseudomonadati</taxon>
        <taxon>Pseudomonadota</taxon>
        <taxon>Gammaproteobacteria</taxon>
        <taxon>Alteromonadales</taxon>
        <taxon>Alteromonadaceae</taxon>
        <taxon>Alteromonas/Salinimonas group</taxon>
        <taxon>Alteromonas</taxon>
    </lineage>
</organism>
<keyword evidence="1" id="KW-1133">Transmembrane helix</keyword>
<reference evidence="3" key="1">
    <citation type="submission" date="2018-08" db="EMBL/GenBank/DDBJ databases">
        <authorList>
            <person name="Zhang J."/>
            <person name="Du Z.-J."/>
        </authorList>
    </citation>
    <scope>NUCLEOTIDE SEQUENCE [LARGE SCALE GENOMIC DNA]</scope>
    <source>
        <strain evidence="3">KCTC 52655</strain>
    </source>
</reference>
<dbReference type="AlphaFoldDB" id="A0A3D8MEV3"/>
<evidence type="ECO:0000313" key="2">
    <source>
        <dbReference type="EMBL" id="RDV29337.1"/>
    </source>
</evidence>
<accession>A0A3D8MEV3</accession>
<feature type="transmembrane region" description="Helical" evidence="1">
    <location>
        <begin position="79"/>
        <end position="97"/>
    </location>
</feature>
<dbReference type="OrthoDB" id="9795854at2"/>
<dbReference type="EMBL" id="QRHA01000001">
    <property type="protein sequence ID" value="RDV29337.1"/>
    <property type="molecule type" value="Genomic_DNA"/>
</dbReference>
<dbReference type="PANTHER" id="PTHR35867:SF1">
    <property type="entry name" value="PROTEIN RSEC"/>
    <property type="match status" value="1"/>
</dbReference>
<name>A0A3D8MEV3_9ALTE</name>
<keyword evidence="1" id="KW-0812">Transmembrane</keyword>